<keyword evidence="4" id="KW-0472">Membrane</keyword>
<evidence type="ECO:0000256" key="3">
    <source>
        <dbReference type="ARBA" id="ARBA00022537"/>
    </source>
</evidence>
<evidence type="ECO:0000256" key="2">
    <source>
        <dbReference type="ARBA" id="ARBA00004532"/>
    </source>
</evidence>
<dbReference type="GO" id="GO:0042151">
    <property type="term" value="C:nematocyst"/>
    <property type="evidence" value="ECO:0007669"/>
    <property type="project" value="UniProtKB-SubCell"/>
</dbReference>
<keyword evidence="3" id="KW-1052">Target cell membrane</keyword>
<dbReference type="Proteomes" id="UP000596742">
    <property type="component" value="Unassembled WGS sequence"/>
</dbReference>
<accession>A0A8B6BG62</accession>
<dbReference type="SUPFAM" id="SSF63724">
    <property type="entry name" value="Cytolysin/lectin"/>
    <property type="match status" value="1"/>
</dbReference>
<keyword evidence="4" id="KW-1053">Target membrane</keyword>
<dbReference type="GO" id="GO:0044218">
    <property type="term" value="C:other organism cell membrane"/>
    <property type="evidence" value="ECO:0007669"/>
    <property type="project" value="UniProtKB-KW"/>
</dbReference>
<name>A0A8B6BG62_MYTGA</name>
<evidence type="ECO:0000256" key="5">
    <source>
        <dbReference type="ARBA" id="ARBA00023331"/>
    </source>
</evidence>
<keyword evidence="5" id="KW-0166">Nematocyst</keyword>
<evidence type="ECO:0000256" key="1">
    <source>
        <dbReference type="ARBA" id="ARBA00004175"/>
    </source>
</evidence>
<dbReference type="AlphaFoldDB" id="A0A8B6BG62"/>
<evidence type="ECO:0000313" key="7">
    <source>
        <dbReference type="Proteomes" id="UP000596742"/>
    </source>
</evidence>
<organism evidence="6 7">
    <name type="scientific">Mytilus galloprovincialis</name>
    <name type="common">Mediterranean mussel</name>
    <dbReference type="NCBI Taxonomy" id="29158"/>
    <lineage>
        <taxon>Eukaryota</taxon>
        <taxon>Metazoa</taxon>
        <taxon>Spiralia</taxon>
        <taxon>Lophotrochozoa</taxon>
        <taxon>Mollusca</taxon>
        <taxon>Bivalvia</taxon>
        <taxon>Autobranchia</taxon>
        <taxon>Pteriomorphia</taxon>
        <taxon>Mytilida</taxon>
        <taxon>Mytiloidea</taxon>
        <taxon>Mytilidae</taxon>
        <taxon>Mytilinae</taxon>
        <taxon>Mytilus</taxon>
    </lineage>
</organism>
<comment type="subcellular location">
    <subcellularLocation>
        <location evidence="2">Nematocyst</location>
    </subcellularLocation>
    <subcellularLocation>
        <location evidence="1">Target cell membrane</location>
    </subcellularLocation>
</comment>
<keyword evidence="7" id="KW-1185">Reference proteome</keyword>
<protein>
    <recommendedName>
        <fullName evidence="8">DZIP3-like HEPN domain-containing protein</fullName>
    </recommendedName>
</protein>
<dbReference type="Gene3D" id="2.60.270.20">
    <property type="entry name" value="Cytolysin/lectin"/>
    <property type="match status" value="1"/>
</dbReference>
<proteinExistence type="predicted"/>
<gene>
    <name evidence="6" type="ORF">MGAL_10B068913</name>
</gene>
<dbReference type="OrthoDB" id="6153753at2759"/>
<comment type="caution">
    <text evidence="6">The sequence shown here is derived from an EMBL/GenBank/DDBJ whole genome shotgun (WGS) entry which is preliminary data.</text>
</comment>
<sequence>MTEEQEQQENFYRHSTVIVDVTKESLQQLIEYYLTNQGITYEDFIRKIQHDLYHLCYNYYPCCSCPTGTPPHSKGSRVIYPPQLALFIDSAGVKLPCHNPTSKSAPNCCCPVKGNITIQELDVTLARVILINFLVPPSSVDRKAVDDLVKIRNESAHAKKGKMSNEEYNQSIEQISKSLLVIAKIYGKETETRQRLYEVCRQPFNTAIYLELQTILLQQIEKDDELKQIKLMLEQLTKDQDNIPGESVSIENLLDGVTAVPGSSLGNNTLSSIMPRNYHVVFGIEVENLTKYKLENSETYLTSGEISIPASDIRPGYKEAMVATKKPYWPAFGICGIVSWLISGCNRRLVIMFTLPWPAFLNYIKYTNKLSVGISDVGITEHDSKWHKTMKKLNNTYPGLNFKTEEYINSTRPVKVADETFQLSGIMGTGHQIEAKIVFKPNHVDNLAQNLKQTVLMSQSYK</sequence>
<reference evidence="6" key="1">
    <citation type="submission" date="2018-11" db="EMBL/GenBank/DDBJ databases">
        <authorList>
            <person name="Alioto T."/>
            <person name="Alioto T."/>
        </authorList>
    </citation>
    <scope>NUCLEOTIDE SEQUENCE</scope>
</reference>
<dbReference type="EMBL" id="UYJE01000129">
    <property type="protein sequence ID" value="VDH90312.1"/>
    <property type="molecule type" value="Genomic_DNA"/>
</dbReference>
<dbReference type="InterPro" id="IPR015926">
    <property type="entry name" value="Cytolysin/lectin"/>
</dbReference>
<evidence type="ECO:0008006" key="8">
    <source>
        <dbReference type="Google" id="ProtNLM"/>
    </source>
</evidence>
<evidence type="ECO:0000313" key="6">
    <source>
        <dbReference type="EMBL" id="VDH90312.1"/>
    </source>
</evidence>
<dbReference type="PANTHER" id="PTHR40388">
    <property type="entry name" value="BRYOPORIN"/>
    <property type="match status" value="1"/>
</dbReference>
<evidence type="ECO:0000256" key="4">
    <source>
        <dbReference type="ARBA" id="ARBA00023298"/>
    </source>
</evidence>
<dbReference type="InterPro" id="IPR050677">
    <property type="entry name" value="Actinoporin_PFT"/>
</dbReference>
<dbReference type="PANTHER" id="PTHR40388:SF1">
    <property type="entry name" value="BRYOPORIN"/>
    <property type="match status" value="1"/>
</dbReference>